<keyword evidence="3" id="KW-1185">Reference proteome</keyword>
<dbReference type="InterPro" id="IPR026960">
    <property type="entry name" value="RVT-Znf"/>
</dbReference>
<proteinExistence type="predicted"/>
<comment type="caution">
    <text evidence="2">The sequence shown here is derived from an EMBL/GenBank/DDBJ whole genome shotgun (WGS) entry which is preliminary data.</text>
</comment>
<evidence type="ECO:0000313" key="3">
    <source>
        <dbReference type="Proteomes" id="UP000694240"/>
    </source>
</evidence>
<evidence type="ECO:0000313" key="2">
    <source>
        <dbReference type="EMBL" id="KAG7550876.1"/>
    </source>
</evidence>
<evidence type="ECO:0000259" key="1">
    <source>
        <dbReference type="Pfam" id="PF13966"/>
    </source>
</evidence>
<keyword evidence="2" id="KW-0808">Transferase</keyword>
<feature type="domain" description="Reverse transcriptase zinc-binding" evidence="1">
    <location>
        <begin position="32"/>
        <end position="116"/>
    </location>
</feature>
<accession>A0A8T1YXL4</accession>
<keyword evidence="2" id="KW-0695">RNA-directed DNA polymerase</keyword>
<dbReference type="Proteomes" id="UP000694240">
    <property type="component" value="Chromosome 11"/>
</dbReference>
<dbReference type="Pfam" id="PF13966">
    <property type="entry name" value="zf-RVT"/>
    <property type="match status" value="1"/>
</dbReference>
<dbReference type="GO" id="GO:0003964">
    <property type="term" value="F:RNA-directed DNA polymerase activity"/>
    <property type="evidence" value="ECO:0007669"/>
    <property type="project" value="UniProtKB-KW"/>
</dbReference>
<dbReference type="PANTHER" id="PTHR33116">
    <property type="entry name" value="REVERSE TRANSCRIPTASE ZINC-BINDING DOMAIN-CONTAINING PROTEIN-RELATED-RELATED"/>
    <property type="match status" value="1"/>
</dbReference>
<dbReference type="AlphaFoldDB" id="A0A8T1YXL4"/>
<dbReference type="PANTHER" id="PTHR33116:SF84">
    <property type="entry name" value="RNA-DIRECTED DNA POLYMERASE"/>
    <property type="match status" value="1"/>
</dbReference>
<dbReference type="EMBL" id="JAEFBK010000011">
    <property type="protein sequence ID" value="KAG7550876.1"/>
    <property type="molecule type" value="Genomic_DNA"/>
</dbReference>
<sequence>MIALTDLGAPDIDKGRDSFLWRNASGVFCPTFSSKETWEQLRTHSPQVPWADVVWFKEHVPRFSFITWLAILARLPTRDRLRRWGMNIPATCVLCSTRDESHEHLFFQCSFSSEIWVFLAAKFLPNPPDSLAAASSWILHHSLPMNAKVITILKLLLQSVVYHTWKERNLRIFTAVESTTSVTRLAVDRTMRNRLLSFPGSALNSPSLLQIYFSRLSFPM</sequence>
<gene>
    <name evidence="2" type="ORF">ISN45_Aa06g016210</name>
</gene>
<reference evidence="2 3" key="1">
    <citation type="submission" date="2020-12" db="EMBL/GenBank/DDBJ databases">
        <title>Concerted genomic and epigenomic changes stabilize Arabidopsis allopolyploids.</title>
        <authorList>
            <person name="Chen Z."/>
        </authorList>
    </citation>
    <scope>NUCLEOTIDE SEQUENCE [LARGE SCALE GENOMIC DNA]</scope>
    <source>
        <strain evidence="2">Allo738</strain>
        <tissue evidence="2">Leaf</tissue>
    </source>
</reference>
<name>A0A8T1YXL4_9BRAS</name>
<organism evidence="2 3">
    <name type="scientific">Arabidopsis thaliana x Arabidopsis arenosa</name>
    <dbReference type="NCBI Taxonomy" id="1240361"/>
    <lineage>
        <taxon>Eukaryota</taxon>
        <taxon>Viridiplantae</taxon>
        <taxon>Streptophyta</taxon>
        <taxon>Embryophyta</taxon>
        <taxon>Tracheophyta</taxon>
        <taxon>Spermatophyta</taxon>
        <taxon>Magnoliopsida</taxon>
        <taxon>eudicotyledons</taxon>
        <taxon>Gunneridae</taxon>
        <taxon>Pentapetalae</taxon>
        <taxon>rosids</taxon>
        <taxon>malvids</taxon>
        <taxon>Brassicales</taxon>
        <taxon>Brassicaceae</taxon>
        <taxon>Camelineae</taxon>
        <taxon>Arabidopsis</taxon>
    </lineage>
</organism>
<protein>
    <submittedName>
        <fullName evidence="2">Reverse transcriptase zinc-binding domain</fullName>
    </submittedName>
</protein>
<keyword evidence="2" id="KW-0548">Nucleotidyltransferase</keyword>